<feature type="domain" description="DNA polymerase theta-like helix-turn-helix" evidence="2">
    <location>
        <begin position="13"/>
        <end position="85"/>
    </location>
</feature>
<sequence length="833" mass="92087">MLMNQPDIILVEGESILAMKKSDQQEVLRLIRFDPCNSTQARDHTRLTLECICDGLATSAREVEEIAQSTLFKPLKSAEDILCDLVKNRFLTVDEDTTRSQNATKLSPTQLGRATLVSALPPDAALFVFADLQQATKSIVLDTELHMLYLVTPTNCSVWQGCDWNHLHSIFSKLRTEEKRVAKLVGANDRFILSRLRGSSAASSDRSYQLHLRFFSALALFDVVNEKPVDEVARRFRISRGTLQTLQQQSATYAAMVVAFCSRLGWTYLHDLLKGFAARLAFGVRRELTELVSINGLDASRARIFHDHEITSFAQLSNCTTKKVAEILSLAVPFNSDNSSDGLNEWLFGEPRMRLEEAAELLRERASDAVKEHLRSLGLNMESVTGLSQSPRAATAAAENGLAPANLPTSAMDIDKKDVVSADLVGPADKFLSPVPPKKPDRSCVRVAEGSSGETAEFVDSILEENSIDLFSESMEELTIDAQKPDRRLSMVVPDEQDGEIDDLESSLLKVSMICDKENEEPNTADDVTDSFPEACLKPSTSKDRVFTSADSGYTSMSCSSPLLSRQVLYDFTNSSPFSRAPPHPSHKRTRETVVANSPSCASPLGKASRLERASPSVSTAAELDIDDVCRTESAWNYFMQRSSLWTKVGVALAVKRQGSSESDAVHGISFCTRDGTPHYVPLSEEYFPGNETEEALCPSSTPSQSISLQERISCVSSILQSCEVSFVDALRDCHLLWKAFKQKVPKPVCVSYLAFLAHFRSGDRPLSIRELTAKFQWEFDAQRLLRMNPRIAAAVQSYLAARLVDRLSPLVVTCSSEGSLKLEVQSLRLLLV</sequence>
<evidence type="ECO:0000259" key="2">
    <source>
        <dbReference type="Pfam" id="PF20470"/>
    </source>
</evidence>
<dbReference type="Proteomes" id="UP000024635">
    <property type="component" value="Unassembled WGS sequence"/>
</dbReference>
<evidence type="ECO:0000313" key="5">
    <source>
        <dbReference type="Proteomes" id="UP000024635"/>
    </source>
</evidence>
<dbReference type="EMBL" id="JARK01000096">
    <property type="protein sequence ID" value="EYC43369.1"/>
    <property type="molecule type" value="Genomic_DNA"/>
</dbReference>
<name>A0A016WU69_9BILA</name>
<dbReference type="InterPro" id="IPR048960">
    <property type="entry name" value="POLQ-like_helical"/>
</dbReference>
<dbReference type="GO" id="GO:0006261">
    <property type="term" value="P:DNA-templated DNA replication"/>
    <property type="evidence" value="ECO:0007669"/>
    <property type="project" value="InterPro"/>
</dbReference>
<keyword evidence="5" id="KW-1185">Reference proteome</keyword>
<dbReference type="InterPro" id="IPR046931">
    <property type="entry name" value="HTH_61"/>
</dbReference>
<feature type="region of interest" description="Disordered" evidence="1">
    <location>
        <begin position="577"/>
        <end position="614"/>
    </location>
</feature>
<protein>
    <submittedName>
        <fullName evidence="4">Uncharacterized protein</fullName>
    </submittedName>
</protein>
<proteinExistence type="predicted"/>
<dbReference type="Pfam" id="PF21099">
    <property type="entry name" value="POLQ_helical"/>
    <property type="match status" value="1"/>
</dbReference>
<dbReference type="PANTHER" id="PTHR10133:SF62">
    <property type="entry name" value="DNA POLYMERASE THETA"/>
    <property type="match status" value="1"/>
</dbReference>
<comment type="caution">
    <text evidence="4">The sequence shown here is derived from an EMBL/GenBank/DDBJ whole genome shotgun (WGS) entry which is preliminary data.</text>
</comment>
<organism evidence="4 5">
    <name type="scientific">Ancylostoma ceylanicum</name>
    <dbReference type="NCBI Taxonomy" id="53326"/>
    <lineage>
        <taxon>Eukaryota</taxon>
        <taxon>Metazoa</taxon>
        <taxon>Ecdysozoa</taxon>
        <taxon>Nematoda</taxon>
        <taxon>Chromadorea</taxon>
        <taxon>Rhabditida</taxon>
        <taxon>Rhabditina</taxon>
        <taxon>Rhabditomorpha</taxon>
        <taxon>Strongyloidea</taxon>
        <taxon>Ancylostomatidae</taxon>
        <taxon>Ancylostomatinae</taxon>
        <taxon>Ancylostoma</taxon>
    </lineage>
</organism>
<dbReference type="OrthoDB" id="2320933at2759"/>
<dbReference type="SUPFAM" id="SSF158702">
    <property type="entry name" value="Sec63 N-terminal domain-like"/>
    <property type="match status" value="1"/>
</dbReference>
<evidence type="ECO:0000256" key="1">
    <source>
        <dbReference type="SAM" id="MobiDB-lite"/>
    </source>
</evidence>
<dbReference type="Pfam" id="PF20470">
    <property type="entry name" value="HTH_61"/>
    <property type="match status" value="1"/>
</dbReference>
<feature type="domain" description="POLQ-like helical" evidence="3">
    <location>
        <begin position="122"/>
        <end position="280"/>
    </location>
</feature>
<evidence type="ECO:0000259" key="3">
    <source>
        <dbReference type="Pfam" id="PF21099"/>
    </source>
</evidence>
<gene>
    <name evidence="4" type="primary">Acey_s0496.g2487</name>
    <name evidence="4" type="ORF">Y032_0496g2487</name>
</gene>
<reference evidence="5" key="1">
    <citation type="journal article" date="2015" name="Nat. Genet.">
        <title>The genome and transcriptome of the zoonotic hookworm Ancylostoma ceylanicum identify infection-specific gene families.</title>
        <authorList>
            <person name="Schwarz E.M."/>
            <person name="Hu Y."/>
            <person name="Antoshechkin I."/>
            <person name="Miller M.M."/>
            <person name="Sternberg P.W."/>
            <person name="Aroian R.V."/>
        </authorList>
    </citation>
    <scope>NUCLEOTIDE SEQUENCE</scope>
    <source>
        <strain evidence="5">HY135</strain>
    </source>
</reference>
<dbReference type="GO" id="GO:0003887">
    <property type="term" value="F:DNA-directed DNA polymerase activity"/>
    <property type="evidence" value="ECO:0007669"/>
    <property type="project" value="InterPro"/>
</dbReference>
<dbReference type="GO" id="GO:0097681">
    <property type="term" value="P:double-strand break repair via alternative nonhomologous end joining"/>
    <property type="evidence" value="ECO:0007669"/>
    <property type="project" value="TreeGrafter"/>
</dbReference>
<dbReference type="STRING" id="53326.A0A016WU69"/>
<dbReference type="AlphaFoldDB" id="A0A016WU69"/>
<evidence type="ECO:0000313" key="4">
    <source>
        <dbReference type="EMBL" id="EYC43369.1"/>
    </source>
</evidence>
<dbReference type="InterPro" id="IPR002298">
    <property type="entry name" value="DNA_polymerase_A"/>
</dbReference>
<dbReference type="PANTHER" id="PTHR10133">
    <property type="entry name" value="DNA POLYMERASE I"/>
    <property type="match status" value="1"/>
</dbReference>
<dbReference type="Gene3D" id="1.10.3380.20">
    <property type="match status" value="1"/>
</dbReference>
<accession>A0A016WU69</accession>